<feature type="domain" description="Flagellin C-terminal" evidence="5">
    <location>
        <begin position="315"/>
        <end position="399"/>
    </location>
</feature>
<dbReference type="PRINTS" id="PR00207">
    <property type="entry name" value="FLAGELLIN"/>
</dbReference>
<keyword evidence="6" id="KW-0282">Flagellum</keyword>
<evidence type="ECO:0000313" key="7">
    <source>
        <dbReference type="Proteomes" id="UP001232493"/>
    </source>
</evidence>
<dbReference type="SUPFAM" id="SSF64518">
    <property type="entry name" value="Phase 1 flagellin"/>
    <property type="match status" value="1"/>
</dbReference>
<dbReference type="PANTHER" id="PTHR42792">
    <property type="entry name" value="FLAGELLIN"/>
    <property type="match status" value="1"/>
</dbReference>
<dbReference type="RefSeq" id="WP_280997696.1">
    <property type="nucleotide sequence ID" value="NZ_CP069362.1"/>
</dbReference>
<dbReference type="InterPro" id="IPR001492">
    <property type="entry name" value="Flagellin"/>
</dbReference>
<sequence length="400" mass="42572">MRIYHNMEALNAWRTLNSVKGEMSKSLEKLSSGLRINRAADDAAGLAISEKMRNQIKGLDTAVRNAQDAISMIQTAEGGMDEIHSILKRMRELAVQSSTDTNTDADRVQLQNEFSELRDEIDRIAKTTQFNTKNLLDGSLKETRDAEAKLVSPGSAHFAVGAYSSNITSSGNFIIEVGQFKGGATSQLDIKISRIDSNGVSQVTITSVTLSGSRVTATLSGGTATVGITWDSNQIATISDYGGTLASGTKVDGAAVAVYGQVTAGSTGVNPLNYHIGANEGQVINLGFESMKADDIGITSGVKIDSQSGAEFAVSAIDAAVYKVSAFRAKLGAAQNRLEHTIKNLGVASENLTAAESRIRDADMAKVMAEYTRQQILMQSGTAMLSQANQLPQQVLQLLR</sequence>
<proteinExistence type="inferred from homology"/>
<dbReference type="InterPro" id="IPR046358">
    <property type="entry name" value="Flagellin_C"/>
</dbReference>
<feature type="domain" description="Flagellin N-terminal" evidence="4">
    <location>
        <begin position="3"/>
        <end position="139"/>
    </location>
</feature>
<name>A0ABY8PNJ9_9BACT</name>
<dbReference type="Proteomes" id="UP001232493">
    <property type="component" value="Chromosome"/>
</dbReference>
<keyword evidence="6" id="KW-0969">Cilium</keyword>
<evidence type="ECO:0000256" key="2">
    <source>
        <dbReference type="ARBA" id="ARBA00023143"/>
    </source>
</evidence>
<keyword evidence="3" id="KW-0964">Secreted</keyword>
<evidence type="ECO:0000313" key="6">
    <source>
        <dbReference type="EMBL" id="WGS64222.1"/>
    </source>
</evidence>
<evidence type="ECO:0000256" key="1">
    <source>
        <dbReference type="ARBA" id="ARBA00005709"/>
    </source>
</evidence>
<evidence type="ECO:0000259" key="5">
    <source>
        <dbReference type="Pfam" id="PF00700"/>
    </source>
</evidence>
<organism evidence="6 7">
    <name type="scientific">Marinitoga aeolica</name>
    <dbReference type="NCBI Taxonomy" id="2809031"/>
    <lineage>
        <taxon>Bacteria</taxon>
        <taxon>Thermotogati</taxon>
        <taxon>Thermotogota</taxon>
        <taxon>Thermotogae</taxon>
        <taxon>Petrotogales</taxon>
        <taxon>Petrotogaceae</taxon>
        <taxon>Marinitoga</taxon>
    </lineage>
</organism>
<dbReference type="Pfam" id="PF00669">
    <property type="entry name" value="Flagellin_N"/>
    <property type="match status" value="1"/>
</dbReference>
<gene>
    <name evidence="6" type="ORF">JRV97_07510</name>
</gene>
<comment type="function">
    <text evidence="3">Flagellin is the subunit protein which polymerizes to form the filaments of bacterial flagella.</text>
</comment>
<dbReference type="InterPro" id="IPR001029">
    <property type="entry name" value="Flagellin_N"/>
</dbReference>
<keyword evidence="6" id="KW-0966">Cell projection</keyword>
<dbReference type="Gene3D" id="6.10.10.10">
    <property type="entry name" value="Flagellar export chaperone, C-terminal domain"/>
    <property type="match status" value="1"/>
</dbReference>
<protein>
    <recommendedName>
        <fullName evidence="3">Flagellin</fullName>
    </recommendedName>
</protein>
<evidence type="ECO:0000259" key="4">
    <source>
        <dbReference type="Pfam" id="PF00669"/>
    </source>
</evidence>
<reference evidence="6 7" key="1">
    <citation type="submission" date="2021-02" db="EMBL/GenBank/DDBJ databases">
        <title>Characterization of Marinitoga sp. nov. str. BP5-C20A.</title>
        <authorList>
            <person name="Erauso G."/>
            <person name="Postec A."/>
        </authorList>
    </citation>
    <scope>NUCLEOTIDE SEQUENCE [LARGE SCALE GENOMIC DNA]</scope>
    <source>
        <strain evidence="6 7">BP5-C20A</strain>
    </source>
</reference>
<keyword evidence="2 3" id="KW-0975">Bacterial flagellum</keyword>
<dbReference type="Gene3D" id="1.20.1330.10">
    <property type="entry name" value="f41 fragment of flagellin, N-terminal domain"/>
    <property type="match status" value="1"/>
</dbReference>
<evidence type="ECO:0000256" key="3">
    <source>
        <dbReference type="RuleBase" id="RU362073"/>
    </source>
</evidence>
<comment type="subcellular location">
    <subcellularLocation>
        <location evidence="3">Secreted</location>
    </subcellularLocation>
    <subcellularLocation>
        <location evidence="3">Bacterial flagellum</location>
    </subcellularLocation>
</comment>
<dbReference type="PANTHER" id="PTHR42792:SF2">
    <property type="entry name" value="FLAGELLIN"/>
    <property type="match status" value="1"/>
</dbReference>
<dbReference type="Pfam" id="PF00700">
    <property type="entry name" value="Flagellin_C"/>
    <property type="match status" value="1"/>
</dbReference>
<dbReference type="EMBL" id="CP069362">
    <property type="protein sequence ID" value="WGS64222.1"/>
    <property type="molecule type" value="Genomic_DNA"/>
</dbReference>
<dbReference type="Gene3D" id="3.30.70.2120">
    <property type="match status" value="1"/>
</dbReference>
<dbReference type="InterPro" id="IPR042187">
    <property type="entry name" value="Flagellin_C_sub2"/>
</dbReference>
<comment type="similarity">
    <text evidence="1 3">Belongs to the bacterial flagellin family.</text>
</comment>
<accession>A0ABY8PNJ9</accession>
<keyword evidence="7" id="KW-1185">Reference proteome</keyword>